<evidence type="ECO:0000256" key="1">
    <source>
        <dbReference type="SAM" id="SignalP"/>
    </source>
</evidence>
<protein>
    <recommendedName>
        <fullName evidence="4">DUF333 domain-containing protein</fullName>
    </recommendedName>
</protein>
<dbReference type="AlphaFoldDB" id="A0A1B8ZBZ4"/>
<keyword evidence="1" id="KW-0732">Signal</keyword>
<dbReference type="Pfam" id="PF20130">
    <property type="entry name" value="DUF6520"/>
    <property type="match status" value="1"/>
</dbReference>
<evidence type="ECO:0000313" key="3">
    <source>
        <dbReference type="Proteomes" id="UP000092651"/>
    </source>
</evidence>
<feature type="signal peptide" evidence="1">
    <location>
        <begin position="1"/>
        <end position="20"/>
    </location>
</feature>
<dbReference type="EMBL" id="MAYH01000048">
    <property type="protein sequence ID" value="OCA69105.1"/>
    <property type="molecule type" value="Genomic_DNA"/>
</dbReference>
<organism evidence="2 3">
    <name type="scientific">Chryseobacterium artocarpi</name>
    <dbReference type="NCBI Taxonomy" id="1414727"/>
    <lineage>
        <taxon>Bacteria</taxon>
        <taxon>Pseudomonadati</taxon>
        <taxon>Bacteroidota</taxon>
        <taxon>Flavobacteriia</taxon>
        <taxon>Flavobacteriales</taxon>
        <taxon>Weeksellaceae</taxon>
        <taxon>Chryseobacterium group</taxon>
        <taxon>Chryseobacterium</taxon>
    </lineage>
</organism>
<dbReference type="RefSeq" id="WP_065396204.1">
    <property type="nucleotide sequence ID" value="NZ_MAYH01000048.1"/>
</dbReference>
<dbReference type="InterPro" id="IPR045391">
    <property type="entry name" value="DUF6520"/>
</dbReference>
<accession>A0A1B8ZBZ4</accession>
<reference evidence="2 3" key="1">
    <citation type="submission" date="2016-07" db="EMBL/GenBank/DDBJ databases">
        <authorList>
            <person name="Jeong J.-J."/>
            <person name="Kim D.W."/>
            <person name="Sang M.K."/>
            <person name="Choi I.-G."/>
            <person name="Kim K.D."/>
        </authorList>
    </citation>
    <scope>NUCLEOTIDE SEQUENCE [LARGE SCALE GENOMIC DNA]</scope>
    <source>
        <strain evidence="2 3">UTM-3</strain>
    </source>
</reference>
<dbReference type="Proteomes" id="UP000092651">
    <property type="component" value="Unassembled WGS sequence"/>
</dbReference>
<sequence length="85" mass="9051">MKKFIMPAVVMLMATGAAFAAKKTDSSKAVVSGYRFGNAGEPACVITPKSCETSGNIVCTYNGQQLHQLEDSMCGDELFEIVTNP</sequence>
<gene>
    <name evidence="2" type="ORF">BBI01_18010</name>
</gene>
<evidence type="ECO:0000313" key="2">
    <source>
        <dbReference type="EMBL" id="OCA69105.1"/>
    </source>
</evidence>
<keyword evidence="3" id="KW-1185">Reference proteome</keyword>
<feature type="chain" id="PRO_5008620387" description="DUF333 domain-containing protein" evidence="1">
    <location>
        <begin position="21"/>
        <end position="85"/>
    </location>
</feature>
<dbReference type="OrthoDB" id="1265683at2"/>
<comment type="caution">
    <text evidence="2">The sequence shown here is derived from an EMBL/GenBank/DDBJ whole genome shotgun (WGS) entry which is preliminary data.</text>
</comment>
<evidence type="ECO:0008006" key="4">
    <source>
        <dbReference type="Google" id="ProtNLM"/>
    </source>
</evidence>
<name>A0A1B8ZBZ4_9FLAO</name>
<proteinExistence type="predicted"/>